<protein>
    <submittedName>
        <fullName evidence="1">Jg1874 protein</fullName>
    </submittedName>
</protein>
<evidence type="ECO:0000313" key="2">
    <source>
        <dbReference type="Proteomes" id="UP000838756"/>
    </source>
</evidence>
<dbReference type="Proteomes" id="UP000838756">
    <property type="component" value="Unassembled WGS sequence"/>
</dbReference>
<accession>A0A8S4QLA3</accession>
<proteinExistence type="predicted"/>
<dbReference type="AlphaFoldDB" id="A0A8S4QLA3"/>
<name>A0A8S4QLA3_9NEOP</name>
<dbReference type="OrthoDB" id="10446348at2759"/>
<organism evidence="1 2">
    <name type="scientific">Pararge aegeria aegeria</name>
    <dbReference type="NCBI Taxonomy" id="348720"/>
    <lineage>
        <taxon>Eukaryota</taxon>
        <taxon>Metazoa</taxon>
        <taxon>Ecdysozoa</taxon>
        <taxon>Arthropoda</taxon>
        <taxon>Hexapoda</taxon>
        <taxon>Insecta</taxon>
        <taxon>Pterygota</taxon>
        <taxon>Neoptera</taxon>
        <taxon>Endopterygota</taxon>
        <taxon>Lepidoptera</taxon>
        <taxon>Glossata</taxon>
        <taxon>Ditrysia</taxon>
        <taxon>Papilionoidea</taxon>
        <taxon>Nymphalidae</taxon>
        <taxon>Satyrinae</taxon>
        <taxon>Satyrini</taxon>
        <taxon>Parargina</taxon>
        <taxon>Pararge</taxon>
    </lineage>
</organism>
<reference evidence="1" key="1">
    <citation type="submission" date="2022-03" db="EMBL/GenBank/DDBJ databases">
        <authorList>
            <person name="Lindestad O."/>
        </authorList>
    </citation>
    <scope>NUCLEOTIDE SEQUENCE</scope>
</reference>
<gene>
    <name evidence="1" type="primary">jg1874</name>
    <name evidence="1" type="ORF">PAEG_LOCUS2697</name>
</gene>
<dbReference type="EMBL" id="CAKXAJ010008406">
    <property type="protein sequence ID" value="CAH2210839.1"/>
    <property type="molecule type" value="Genomic_DNA"/>
</dbReference>
<sequence>MALLMRTLHVKYDIGVLVFHFDVTTANSTTSTTLKNQRIARLNVFQFTQKRRAGIRKNFMRRRVSKVKTDAPFEMQPFAEETFAPVRGVILIWRQDARTSGHCAGASSSLKACQEHALRRAALCPDVVYVITLSRVFLSNVTTSVLPEPQARVDV</sequence>
<keyword evidence="2" id="KW-1185">Reference proteome</keyword>
<evidence type="ECO:0000313" key="1">
    <source>
        <dbReference type="EMBL" id="CAH2210839.1"/>
    </source>
</evidence>
<comment type="caution">
    <text evidence="1">The sequence shown here is derived from an EMBL/GenBank/DDBJ whole genome shotgun (WGS) entry which is preliminary data.</text>
</comment>